<dbReference type="Proteomes" id="UP000321901">
    <property type="component" value="Unassembled WGS sequence"/>
</dbReference>
<dbReference type="InterPro" id="IPR052344">
    <property type="entry name" value="Transposase-related"/>
</dbReference>
<dbReference type="PANTHER" id="PTHR33678">
    <property type="entry name" value="BLL1576 PROTEIN"/>
    <property type="match status" value="1"/>
</dbReference>
<evidence type="ECO:0000313" key="6">
    <source>
        <dbReference type="Proteomes" id="UP000321901"/>
    </source>
</evidence>
<evidence type="ECO:0000259" key="4">
    <source>
        <dbReference type="Pfam" id="PF13007"/>
    </source>
</evidence>
<dbReference type="NCBIfam" id="NF033517">
    <property type="entry name" value="transpos_IS66"/>
    <property type="match status" value="1"/>
</dbReference>
<feature type="region of interest" description="Disordered" evidence="1">
    <location>
        <begin position="79"/>
        <end position="111"/>
    </location>
</feature>
<dbReference type="InterPro" id="IPR024474">
    <property type="entry name" value="Znf_dom_IS66"/>
</dbReference>
<feature type="domain" description="Transposase IS66 zinc-finger binding" evidence="3">
    <location>
        <begin position="132"/>
        <end position="175"/>
    </location>
</feature>
<dbReference type="InterPro" id="IPR004291">
    <property type="entry name" value="Transposase_IS66_central"/>
</dbReference>
<organism evidence="5 6">
    <name type="scientific">Sporosarcina luteola</name>
    <dbReference type="NCBI Taxonomy" id="582850"/>
    <lineage>
        <taxon>Bacteria</taxon>
        <taxon>Bacillati</taxon>
        <taxon>Bacillota</taxon>
        <taxon>Bacilli</taxon>
        <taxon>Bacillales</taxon>
        <taxon>Caryophanaceae</taxon>
        <taxon>Sporosarcina</taxon>
    </lineage>
</organism>
<evidence type="ECO:0000256" key="1">
    <source>
        <dbReference type="SAM" id="MobiDB-lite"/>
    </source>
</evidence>
<dbReference type="Pfam" id="PF13005">
    <property type="entry name" value="zf-IS66"/>
    <property type="match status" value="1"/>
</dbReference>
<evidence type="ECO:0008006" key="7">
    <source>
        <dbReference type="Google" id="ProtNLM"/>
    </source>
</evidence>
<evidence type="ECO:0000259" key="3">
    <source>
        <dbReference type="Pfam" id="PF13005"/>
    </source>
</evidence>
<accession>A0A511Z2Y8</accession>
<reference evidence="5 6" key="1">
    <citation type="submission" date="2019-07" db="EMBL/GenBank/DDBJ databases">
        <title>Whole genome shotgun sequence of Sporosarcina luteola NBRC 105378.</title>
        <authorList>
            <person name="Hosoyama A."/>
            <person name="Uohara A."/>
            <person name="Ohji S."/>
            <person name="Ichikawa N."/>
        </authorList>
    </citation>
    <scope>NUCLEOTIDE SEQUENCE [LARGE SCALE GENOMIC DNA]</scope>
    <source>
        <strain evidence="5 6">NBRC 105378</strain>
    </source>
</reference>
<sequence>MSDGVENLLIAAEKYSMRNFEKDQTQPTEQENRITALEEELLCLKAIIARYEEMLRLQKQRQYGASSERFPSGQLSLFEENETSSKTALPQGAPDEITADKSHQKKKRKVRESLNAELPVTVITHSLPLEGRACSDCGNYMHVMKTEIRREIKVIPARVEIIQHERDVYSCRTCEKVNTRTPIVKAPMSEAVIPKSMASSSAIAYVVTQKYLYSTPLYRLEFQFRQFGVELSRQTMSNWLIHSTGELLQPLYESMRAFLVSLPILHADETTLQVLKEAGRKPTSKSYIWLYRSGRVGPAIVLFEYTPTRGSGHPERFLEGFKGNLHTDGYSGYEKMEGSILTTTKPSGPSNH</sequence>
<dbReference type="EMBL" id="BJYL01000003">
    <property type="protein sequence ID" value="GEN81786.1"/>
    <property type="molecule type" value="Genomic_DNA"/>
</dbReference>
<name>A0A511Z2Y8_9BACL</name>
<evidence type="ECO:0000313" key="5">
    <source>
        <dbReference type="EMBL" id="GEN81786.1"/>
    </source>
</evidence>
<comment type="caution">
    <text evidence="5">The sequence shown here is derived from an EMBL/GenBank/DDBJ whole genome shotgun (WGS) entry which is preliminary data.</text>
</comment>
<proteinExistence type="predicted"/>
<feature type="domain" description="Transposase TnpC homeodomain" evidence="4">
    <location>
        <begin position="50"/>
        <end position="123"/>
    </location>
</feature>
<dbReference type="Pfam" id="PF03050">
    <property type="entry name" value="DDE_Tnp_IS66"/>
    <property type="match status" value="1"/>
</dbReference>
<keyword evidence="6" id="KW-1185">Reference proteome</keyword>
<gene>
    <name evidence="5" type="ORF">SLU01_00980</name>
</gene>
<dbReference type="PANTHER" id="PTHR33678:SF2">
    <property type="match status" value="1"/>
</dbReference>
<feature type="domain" description="Transposase IS66 central" evidence="2">
    <location>
        <begin position="195"/>
        <end position="337"/>
    </location>
</feature>
<dbReference type="InterPro" id="IPR024463">
    <property type="entry name" value="Transposase_TnpC_homeodom"/>
</dbReference>
<protein>
    <recommendedName>
        <fullName evidence="7">Transposase</fullName>
    </recommendedName>
</protein>
<dbReference type="AlphaFoldDB" id="A0A511Z2Y8"/>
<evidence type="ECO:0000259" key="2">
    <source>
        <dbReference type="Pfam" id="PF03050"/>
    </source>
</evidence>
<dbReference type="Pfam" id="PF13007">
    <property type="entry name" value="LZ_Tnp_IS66"/>
    <property type="match status" value="1"/>
</dbReference>